<dbReference type="Pfam" id="PF18763">
    <property type="entry name" value="ddrB-ParB"/>
    <property type="match status" value="1"/>
</dbReference>
<feature type="domain" description="DdrB-like" evidence="1">
    <location>
        <begin position="61"/>
        <end position="192"/>
    </location>
</feature>
<evidence type="ECO:0000313" key="2">
    <source>
        <dbReference type="EMBL" id="CAH0543106.1"/>
    </source>
</evidence>
<evidence type="ECO:0000259" key="1">
    <source>
        <dbReference type="Pfam" id="PF18763"/>
    </source>
</evidence>
<proteinExistence type="predicted"/>
<protein>
    <recommendedName>
        <fullName evidence="1">DdrB-like domain-containing protein</fullName>
    </recommendedName>
</protein>
<organism evidence="2 3">
    <name type="scientific">Vibrio marisflavi CECT 7928</name>
    <dbReference type="NCBI Taxonomy" id="634439"/>
    <lineage>
        <taxon>Bacteria</taxon>
        <taxon>Pseudomonadati</taxon>
        <taxon>Pseudomonadota</taxon>
        <taxon>Gammaproteobacteria</taxon>
        <taxon>Vibrionales</taxon>
        <taxon>Vibrionaceae</taxon>
        <taxon>Vibrio</taxon>
    </lineage>
</organism>
<gene>
    <name evidence="2" type="ORF">VMF7928_04403</name>
</gene>
<comment type="caution">
    <text evidence="2">The sequence shown here is derived from an EMBL/GenBank/DDBJ whole genome shotgun (WGS) entry which is preliminary data.</text>
</comment>
<name>A0ABM9A9H0_9VIBR</name>
<dbReference type="EMBL" id="CAKLDM010000004">
    <property type="protein sequence ID" value="CAH0543106.1"/>
    <property type="molecule type" value="Genomic_DNA"/>
</dbReference>
<dbReference type="Proteomes" id="UP000838748">
    <property type="component" value="Unassembled WGS sequence"/>
</dbReference>
<accession>A0ABM9A9H0</accession>
<reference evidence="2" key="1">
    <citation type="submission" date="2021-11" db="EMBL/GenBank/DDBJ databases">
        <authorList>
            <person name="Rodrigo-Torres L."/>
            <person name="Arahal R. D."/>
            <person name="Lucena T."/>
        </authorList>
    </citation>
    <scope>NUCLEOTIDE SEQUENCE</scope>
    <source>
        <strain evidence="2">CECT 7928</strain>
    </source>
</reference>
<dbReference type="RefSeq" id="WP_237363971.1">
    <property type="nucleotide sequence ID" value="NZ_CAKLDM010000004.1"/>
</dbReference>
<sequence>MKFQDKIKISAQLAELLEQLKKGNLGLKDKLSKSQKRITLLKELGQKVPDLGRTSYVVTAKGDEVKTGFKLVEASKLIPSNTDDGRINPDFPQELQPRDRTRVSSLMQISKISQNLRPAQLADSGLSSHGAPIIGPDNVVESGNGRSLAIIKAYKTGKAEDYKNYLIENAGLYGFTPEKVAQMNQPVLVRERLTEVDRAKFAKDSNLSDLQQMSAAETAFSDAERIDNKLMDQFQPSEAGNLMAPSNKGFVNSFLTEIGDNSTAGLLTEDGRPTKQLIERMQNAVFAKAYKNEKLVKLVAEEADPEIRNILNALNGAASAFVEMQYLDGEVHKQTSDQIADAISIKDKDAIPTIETPAGQYEDFKTKLDDIKHDKTIRSKRNAEQKLAISIGKAAIESDKGQHEFAHIRGMEGAAIYKNPDRMDTPIVLSKSSLKSLAAHAISPAKLTAISKLSQVLTTMKFSDEKVQTDHNQDKHTGVKHWENAKVNMVINGRPVEVGVQLRYMENGLQTSDSLSPYGLWDKDEDMIVEDTASVRGDLPLGGAESRFRSKQHLNINTNNVQPDAMVVNYLEVTDITISEPKQEPEKQKNLAAQALDSLVQATELVRQAKDSGQNIDELLAQSGLFGDNDPEVEALARFISCNNRSAKRLTTAFKSMANAINDELQHQGQAVGDMFGGGDATLIDILGRVSQELESEGNQGFLFESAGSVALNRVRRMSAQ</sequence>
<evidence type="ECO:0000313" key="3">
    <source>
        <dbReference type="Proteomes" id="UP000838748"/>
    </source>
</evidence>
<dbReference type="InterPro" id="IPR041398">
    <property type="entry name" value="DdrB_dom"/>
</dbReference>
<keyword evidence="3" id="KW-1185">Reference proteome</keyword>